<evidence type="ECO:0000313" key="2">
    <source>
        <dbReference type="Proteomes" id="UP000696931"/>
    </source>
</evidence>
<accession>A0A933SEZ9</accession>
<dbReference type="EMBL" id="JACRIW010000095">
    <property type="protein sequence ID" value="MBI5170505.1"/>
    <property type="molecule type" value="Genomic_DNA"/>
</dbReference>
<gene>
    <name evidence="1" type="ORF">HZA61_13540</name>
</gene>
<comment type="caution">
    <text evidence="1">The sequence shown here is derived from an EMBL/GenBank/DDBJ whole genome shotgun (WGS) entry which is preliminary data.</text>
</comment>
<evidence type="ECO:0000313" key="1">
    <source>
        <dbReference type="EMBL" id="MBI5170505.1"/>
    </source>
</evidence>
<proteinExistence type="predicted"/>
<name>A0A933SEZ9_UNCEI</name>
<organism evidence="1 2">
    <name type="scientific">Eiseniibacteriota bacterium</name>
    <dbReference type="NCBI Taxonomy" id="2212470"/>
    <lineage>
        <taxon>Bacteria</taxon>
        <taxon>Candidatus Eiseniibacteriota</taxon>
    </lineage>
</organism>
<dbReference type="AlphaFoldDB" id="A0A933SEZ9"/>
<dbReference type="Proteomes" id="UP000696931">
    <property type="component" value="Unassembled WGS sequence"/>
</dbReference>
<protein>
    <submittedName>
        <fullName evidence="1">Uncharacterized protein</fullName>
    </submittedName>
</protein>
<reference evidence="1" key="1">
    <citation type="submission" date="2020-07" db="EMBL/GenBank/DDBJ databases">
        <title>Huge and variable diversity of episymbiotic CPR bacteria and DPANN archaea in groundwater ecosystems.</title>
        <authorList>
            <person name="He C.Y."/>
            <person name="Keren R."/>
            <person name="Whittaker M."/>
            <person name="Farag I.F."/>
            <person name="Doudna J."/>
            <person name="Cate J.H.D."/>
            <person name="Banfield J.F."/>
        </authorList>
    </citation>
    <scope>NUCLEOTIDE SEQUENCE</scope>
    <source>
        <strain evidence="1">NC_groundwater_1813_Pr3_B-0.1um_71_17</strain>
    </source>
</reference>
<sequence>MTITLTDSQRELLAELLLKAHRERTHELHRTDSLSYKKLLRDNIAVIDELCEQISIPEEVR</sequence>